<proteinExistence type="inferred from homology"/>
<comment type="similarity">
    <text evidence="1">Belongs to the metallo-beta-lactamase superfamily.</text>
</comment>
<evidence type="ECO:0000313" key="6">
    <source>
        <dbReference type="EMBL" id="MDO6413193.1"/>
    </source>
</evidence>
<evidence type="ECO:0000256" key="3">
    <source>
        <dbReference type="ARBA" id="ARBA00022801"/>
    </source>
</evidence>
<sequence length="238" mass="25174">MTIPDLDFLSDSFAFSGQSKTVTVSCYLIRHGDTFMLWDTGLPLSRLGAGQRSVGGGLARLERSLPDQLREIGVAPASIKIVGLSHYHADHAGQLASFPGATALLGAQDMAVVKGEGTAFNLDSSQFPAATKFDPVQGDRDVFGDGTVVMLATPGHTPGHHSLLVRLASGPVLLTGDLWHFAGQRPIRGVPKINTSRAETLASIDRIEQVAANLHAKIVLGHEPADILLLPAFPKSAE</sequence>
<keyword evidence="7" id="KW-1185">Reference proteome</keyword>
<dbReference type="InterPro" id="IPR051013">
    <property type="entry name" value="MBL_superfamily_lactonases"/>
</dbReference>
<accession>A0ABT8Y4G0</accession>
<evidence type="ECO:0000259" key="5">
    <source>
        <dbReference type="SMART" id="SM00849"/>
    </source>
</evidence>
<dbReference type="EMBL" id="JAUOTP010000001">
    <property type="protein sequence ID" value="MDO6413193.1"/>
    <property type="molecule type" value="Genomic_DNA"/>
</dbReference>
<keyword evidence="4" id="KW-0862">Zinc</keyword>
<dbReference type="RefSeq" id="WP_303539506.1">
    <property type="nucleotide sequence ID" value="NZ_JAUOTP010000001.1"/>
</dbReference>
<keyword evidence="2" id="KW-0479">Metal-binding</keyword>
<feature type="domain" description="Metallo-beta-lactamase" evidence="5">
    <location>
        <begin position="23"/>
        <end position="222"/>
    </location>
</feature>
<dbReference type="SMART" id="SM00849">
    <property type="entry name" value="Lactamase_B"/>
    <property type="match status" value="1"/>
</dbReference>
<protein>
    <submittedName>
        <fullName evidence="6">N-acyl homoserine lactonase family protein</fullName>
    </submittedName>
</protein>
<dbReference type="PANTHER" id="PTHR42978">
    <property type="entry name" value="QUORUM-QUENCHING LACTONASE YTNP-RELATED-RELATED"/>
    <property type="match status" value="1"/>
</dbReference>
<dbReference type="InterPro" id="IPR036866">
    <property type="entry name" value="RibonucZ/Hydroxyglut_hydro"/>
</dbReference>
<evidence type="ECO:0000256" key="1">
    <source>
        <dbReference type="ARBA" id="ARBA00007749"/>
    </source>
</evidence>
<dbReference type="PANTHER" id="PTHR42978:SF3">
    <property type="entry name" value="BLR3078 PROTEIN"/>
    <property type="match status" value="1"/>
</dbReference>
<dbReference type="Proteomes" id="UP001169764">
    <property type="component" value="Unassembled WGS sequence"/>
</dbReference>
<evidence type="ECO:0000256" key="4">
    <source>
        <dbReference type="ARBA" id="ARBA00022833"/>
    </source>
</evidence>
<dbReference type="InterPro" id="IPR001279">
    <property type="entry name" value="Metallo-B-lactamas"/>
</dbReference>
<name>A0ABT8Y4G0_9SPHN</name>
<dbReference type="SUPFAM" id="SSF56281">
    <property type="entry name" value="Metallo-hydrolase/oxidoreductase"/>
    <property type="match status" value="1"/>
</dbReference>
<dbReference type="Gene3D" id="3.60.15.10">
    <property type="entry name" value="Ribonuclease Z/Hydroxyacylglutathione hydrolase-like"/>
    <property type="match status" value="1"/>
</dbReference>
<comment type="caution">
    <text evidence="6">The sequence shown here is derived from an EMBL/GenBank/DDBJ whole genome shotgun (WGS) entry which is preliminary data.</text>
</comment>
<dbReference type="Pfam" id="PF00753">
    <property type="entry name" value="Lactamase_B"/>
    <property type="match status" value="1"/>
</dbReference>
<gene>
    <name evidence="6" type="ORF">Q4F19_02245</name>
</gene>
<evidence type="ECO:0000256" key="2">
    <source>
        <dbReference type="ARBA" id="ARBA00022723"/>
    </source>
</evidence>
<organism evidence="6 7">
    <name type="scientific">Sphingomonas natans</name>
    <dbReference type="NCBI Taxonomy" id="3063330"/>
    <lineage>
        <taxon>Bacteria</taxon>
        <taxon>Pseudomonadati</taxon>
        <taxon>Pseudomonadota</taxon>
        <taxon>Alphaproteobacteria</taxon>
        <taxon>Sphingomonadales</taxon>
        <taxon>Sphingomonadaceae</taxon>
        <taxon>Sphingomonas</taxon>
    </lineage>
</organism>
<reference evidence="6" key="1">
    <citation type="submission" date="2023-07" db="EMBL/GenBank/DDBJ databases">
        <authorList>
            <person name="Kim M."/>
        </authorList>
    </citation>
    <scope>NUCLEOTIDE SEQUENCE</scope>
    <source>
        <strain evidence="6">BIUV-7</strain>
    </source>
</reference>
<evidence type="ECO:0000313" key="7">
    <source>
        <dbReference type="Proteomes" id="UP001169764"/>
    </source>
</evidence>
<dbReference type="CDD" id="cd07729">
    <property type="entry name" value="AHL_lactonase_MBL-fold"/>
    <property type="match status" value="1"/>
</dbReference>
<keyword evidence="3" id="KW-0378">Hydrolase</keyword>